<name>A0A3B4FRC2_9CICH</name>
<dbReference type="Ensembl" id="ENSPNYT00000013488.1">
    <property type="protein sequence ID" value="ENSPNYP00000013165.1"/>
    <property type="gene ID" value="ENSPNYG00000009975.1"/>
</dbReference>
<evidence type="ECO:0000313" key="1">
    <source>
        <dbReference type="Ensembl" id="ENSPNYP00000013165.1"/>
    </source>
</evidence>
<proteinExistence type="predicted"/>
<accession>A0A3B4FRC2</accession>
<organism evidence="1">
    <name type="scientific">Pundamilia nyererei</name>
    <dbReference type="NCBI Taxonomy" id="303518"/>
    <lineage>
        <taxon>Eukaryota</taxon>
        <taxon>Metazoa</taxon>
        <taxon>Chordata</taxon>
        <taxon>Craniata</taxon>
        <taxon>Vertebrata</taxon>
        <taxon>Euteleostomi</taxon>
        <taxon>Actinopterygii</taxon>
        <taxon>Neopterygii</taxon>
        <taxon>Teleostei</taxon>
        <taxon>Neoteleostei</taxon>
        <taxon>Acanthomorphata</taxon>
        <taxon>Ovalentaria</taxon>
        <taxon>Cichlomorphae</taxon>
        <taxon>Cichliformes</taxon>
        <taxon>Cichlidae</taxon>
        <taxon>African cichlids</taxon>
        <taxon>Pseudocrenilabrinae</taxon>
        <taxon>Haplochromini</taxon>
        <taxon>Pundamilia</taxon>
    </lineage>
</organism>
<reference evidence="1" key="1">
    <citation type="submission" date="2023-09" db="UniProtKB">
        <authorList>
            <consortium name="Ensembl"/>
        </authorList>
    </citation>
    <scope>IDENTIFICATION</scope>
</reference>
<sequence>LWCSQGKRPVTSRLQPRSRLLLALCEMSGKYQEHQFPLTVILPQRAASHKSGDEAHAANRAGNSWRADITAICFPALREERLLSRDITHRAASELQGAVINYLGESNGFNICIGFSTTYESEPGRI</sequence>
<dbReference type="AlphaFoldDB" id="A0A3B4FRC2"/>
<protein>
    <submittedName>
        <fullName evidence="1">Uncharacterized protein</fullName>
    </submittedName>
</protein>
<dbReference type="GeneTree" id="ENSGT00940000179817"/>